<feature type="transmembrane region" description="Helical" evidence="1">
    <location>
        <begin position="204"/>
        <end position="221"/>
    </location>
</feature>
<organism evidence="2 3">
    <name type="scientific">Sphingobacterium chuzhouense</name>
    <dbReference type="NCBI Taxonomy" id="1742264"/>
    <lineage>
        <taxon>Bacteria</taxon>
        <taxon>Pseudomonadati</taxon>
        <taxon>Bacteroidota</taxon>
        <taxon>Sphingobacteriia</taxon>
        <taxon>Sphingobacteriales</taxon>
        <taxon>Sphingobacteriaceae</taxon>
        <taxon>Sphingobacterium</taxon>
    </lineage>
</organism>
<feature type="transmembrane region" description="Helical" evidence="1">
    <location>
        <begin position="254"/>
        <end position="273"/>
    </location>
</feature>
<evidence type="ECO:0000313" key="3">
    <source>
        <dbReference type="Proteomes" id="UP000651112"/>
    </source>
</evidence>
<protein>
    <recommendedName>
        <fullName evidence="4">Lipid A core - O-antigen ligase and related enzymes</fullName>
    </recommendedName>
</protein>
<proteinExistence type="predicted"/>
<feature type="transmembrane region" description="Helical" evidence="1">
    <location>
        <begin position="33"/>
        <end position="52"/>
    </location>
</feature>
<feature type="transmembrane region" description="Helical" evidence="1">
    <location>
        <begin position="167"/>
        <end position="192"/>
    </location>
</feature>
<gene>
    <name evidence="2" type="ORF">H8B21_13045</name>
</gene>
<sequence length="421" mass="48182">MKTVLIILAGIVTSFFYFPFEFTFLPVGLNTKIMMAVVGLLLIAYHIIKMGVARFSREIIIASLIAVLFSLTGLLSMDYNNSNDSAYASYIISMWVWLAASYTVVTFIAVIHQKLNFRLVVDYLVVVCLSQCVLALVIDFVPAVKVFVDRYIDLGINEFLTEVNRLYGMGAALDVAGIRFSAVLVMMSILLVKDEKLRENQKELFLYAIAFLVIGGIGNMISRTTTVGLTLSLGYLVFFANVIQANIKVSNLQLWKIILLAVLIIATISVYFYNTNAEVYKLLRFAFEGFFNWIETGEWRTDSTDRLNNVMWIWPDADDYETWIIGKATFSNWHAVGTDIGYCRFIFYSGLIGLSIFTFFFMYLSYALWRKFPVFKHLFLLLFVLALINWLKVATDIFLVYALFLSVGSPYLYHKYYVEEE</sequence>
<feature type="transmembrane region" description="Helical" evidence="1">
    <location>
        <begin position="89"/>
        <end position="111"/>
    </location>
</feature>
<feature type="transmembrane region" description="Helical" evidence="1">
    <location>
        <begin position="227"/>
        <end position="247"/>
    </location>
</feature>
<dbReference type="Proteomes" id="UP000651112">
    <property type="component" value="Unassembled WGS sequence"/>
</dbReference>
<keyword evidence="3" id="KW-1185">Reference proteome</keyword>
<comment type="caution">
    <text evidence="2">The sequence shown here is derived from an EMBL/GenBank/DDBJ whole genome shotgun (WGS) entry which is preliminary data.</text>
</comment>
<keyword evidence="1" id="KW-0472">Membrane</keyword>
<feature type="transmembrane region" description="Helical" evidence="1">
    <location>
        <begin position="345"/>
        <end position="366"/>
    </location>
</feature>
<dbReference type="EMBL" id="JACNYL010000003">
    <property type="protein sequence ID" value="MBD1422496.1"/>
    <property type="molecule type" value="Genomic_DNA"/>
</dbReference>
<keyword evidence="1" id="KW-0812">Transmembrane</keyword>
<reference evidence="2 3" key="1">
    <citation type="submission" date="2020-08" db="EMBL/GenBank/DDBJ databases">
        <title>Sphingobacterium sp. DN00404 isolated from aquaculture water.</title>
        <authorList>
            <person name="Zhang M."/>
        </authorList>
    </citation>
    <scope>NUCLEOTIDE SEQUENCE [LARGE SCALE GENOMIC DNA]</scope>
    <source>
        <strain evidence="2 3">KCTC 42746</strain>
    </source>
</reference>
<evidence type="ECO:0000313" key="2">
    <source>
        <dbReference type="EMBL" id="MBD1422496.1"/>
    </source>
</evidence>
<evidence type="ECO:0000256" key="1">
    <source>
        <dbReference type="SAM" id="Phobius"/>
    </source>
</evidence>
<feature type="transmembrane region" description="Helical" evidence="1">
    <location>
        <begin position="378"/>
        <end position="404"/>
    </location>
</feature>
<evidence type="ECO:0008006" key="4">
    <source>
        <dbReference type="Google" id="ProtNLM"/>
    </source>
</evidence>
<keyword evidence="1" id="KW-1133">Transmembrane helix</keyword>
<accession>A0ABR7XTN1</accession>
<feature type="transmembrane region" description="Helical" evidence="1">
    <location>
        <begin position="59"/>
        <end position="77"/>
    </location>
</feature>
<name>A0ABR7XTN1_9SPHI</name>
<dbReference type="RefSeq" id="WP_190314214.1">
    <property type="nucleotide sequence ID" value="NZ_JACNYL010000003.1"/>
</dbReference>
<feature type="transmembrane region" description="Helical" evidence="1">
    <location>
        <begin position="123"/>
        <end position="147"/>
    </location>
</feature>
<feature type="transmembrane region" description="Helical" evidence="1">
    <location>
        <begin position="5"/>
        <end position="27"/>
    </location>
</feature>